<proteinExistence type="predicted"/>
<keyword evidence="2" id="KW-0472">Membrane</keyword>
<dbReference type="EMBL" id="JAFMOU010000052">
    <property type="protein sequence ID" value="MBU9833463.1"/>
    <property type="molecule type" value="Genomic_DNA"/>
</dbReference>
<feature type="transmembrane region" description="Helical" evidence="2">
    <location>
        <begin position="30"/>
        <end position="52"/>
    </location>
</feature>
<feature type="region of interest" description="Disordered" evidence="1">
    <location>
        <begin position="92"/>
        <end position="161"/>
    </location>
</feature>
<keyword evidence="2" id="KW-0812">Transmembrane</keyword>
<evidence type="ECO:0000313" key="4">
    <source>
        <dbReference type="Proteomes" id="UP000699865"/>
    </source>
</evidence>
<dbReference type="RefSeq" id="WP_129992333.1">
    <property type="nucleotide sequence ID" value="NZ_JAFMOS010000534.1"/>
</dbReference>
<protein>
    <submittedName>
        <fullName evidence="3">Uncharacterized protein</fullName>
    </submittedName>
</protein>
<reference evidence="3 4" key="1">
    <citation type="submission" date="2021-03" db="EMBL/GenBank/DDBJ databases">
        <title>Five novel Rahnella species.</title>
        <authorList>
            <person name="Brady C."/>
            <person name="Asselin J."/>
            <person name="Beer S."/>
            <person name="Bruberg M.B."/>
            <person name="Crampton B."/>
            <person name="Venter S."/>
            <person name="Arnold D."/>
            <person name="Denman S."/>
        </authorList>
    </citation>
    <scope>NUCLEOTIDE SEQUENCE [LARGE SCALE GENOMIC DNA]</scope>
    <source>
        <strain evidence="3 4">L72c</strain>
    </source>
</reference>
<evidence type="ECO:0000256" key="1">
    <source>
        <dbReference type="SAM" id="MobiDB-lite"/>
    </source>
</evidence>
<feature type="compositionally biased region" description="Low complexity" evidence="1">
    <location>
        <begin position="108"/>
        <end position="118"/>
    </location>
</feature>
<name>A0ABS6KVM3_9GAMM</name>
<organism evidence="3 4">
    <name type="scientific">Rahnella perminowiae</name>
    <dbReference type="NCBI Taxonomy" id="2816244"/>
    <lineage>
        <taxon>Bacteria</taxon>
        <taxon>Pseudomonadati</taxon>
        <taxon>Pseudomonadota</taxon>
        <taxon>Gammaproteobacteria</taxon>
        <taxon>Enterobacterales</taxon>
        <taxon>Yersiniaceae</taxon>
        <taxon>Rahnella</taxon>
    </lineage>
</organism>
<evidence type="ECO:0000313" key="3">
    <source>
        <dbReference type="EMBL" id="MBU9833463.1"/>
    </source>
</evidence>
<evidence type="ECO:0000256" key="2">
    <source>
        <dbReference type="SAM" id="Phobius"/>
    </source>
</evidence>
<gene>
    <name evidence="3" type="ORF">J1786_01175</name>
</gene>
<keyword evidence="2" id="KW-1133">Transmembrane helix</keyword>
<comment type="caution">
    <text evidence="3">The sequence shown here is derived from an EMBL/GenBank/DDBJ whole genome shotgun (WGS) entry which is preliminary data.</text>
</comment>
<accession>A0ABS6KVM3</accession>
<dbReference type="Proteomes" id="UP000699865">
    <property type="component" value="Unassembled WGS sequence"/>
</dbReference>
<feature type="compositionally biased region" description="Basic and acidic residues" evidence="1">
    <location>
        <begin position="145"/>
        <end position="161"/>
    </location>
</feature>
<keyword evidence="4" id="KW-1185">Reference proteome</keyword>
<sequence>MQNIHLSAYTSHLNKQKVKVTVHRPLRKNVYCLMLSSLCLLAGAVAGTYLHISYLNWQSHRIEISEDSPLPYHQSPLHYIYKNKALPAVSQTAYTDDNANAEEELPEETSSMETESQEGAPPDESDESQIIKLEEGSPDMPLQEWLKKAMQEQQQEEKSAK</sequence>